<dbReference type="AlphaFoldDB" id="A0AA36CAQ8"/>
<name>A0AA36CAQ8_9BILA</name>
<evidence type="ECO:0000313" key="2">
    <source>
        <dbReference type="Proteomes" id="UP001177023"/>
    </source>
</evidence>
<accession>A0AA36CAQ8</accession>
<gene>
    <name evidence="1" type="ORF">MSPICULIGERA_LOCUS3960</name>
</gene>
<evidence type="ECO:0000313" key="1">
    <source>
        <dbReference type="EMBL" id="CAJ0565316.1"/>
    </source>
</evidence>
<sequence>MISGQFILFCLFLNLTLAIKYPQYFGETCMEEAHRPFLKAYREWILEYQTQFSNWHPFYIHSNAYNNAYHQTGIEPPECFKFE</sequence>
<dbReference type="EMBL" id="CATQJA010001020">
    <property type="protein sequence ID" value="CAJ0565316.1"/>
    <property type="molecule type" value="Genomic_DNA"/>
</dbReference>
<organism evidence="1 2">
    <name type="scientific">Mesorhabditis spiculigera</name>
    <dbReference type="NCBI Taxonomy" id="96644"/>
    <lineage>
        <taxon>Eukaryota</taxon>
        <taxon>Metazoa</taxon>
        <taxon>Ecdysozoa</taxon>
        <taxon>Nematoda</taxon>
        <taxon>Chromadorea</taxon>
        <taxon>Rhabditida</taxon>
        <taxon>Rhabditina</taxon>
        <taxon>Rhabditomorpha</taxon>
        <taxon>Rhabditoidea</taxon>
        <taxon>Rhabditidae</taxon>
        <taxon>Mesorhabditinae</taxon>
        <taxon>Mesorhabditis</taxon>
    </lineage>
</organism>
<dbReference type="Proteomes" id="UP001177023">
    <property type="component" value="Unassembled WGS sequence"/>
</dbReference>
<proteinExistence type="predicted"/>
<feature type="non-terminal residue" evidence="1">
    <location>
        <position position="1"/>
    </location>
</feature>
<keyword evidence="2" id="KW-1185">Reference proteome</keyword>
<reference evidence="1" key="1">
    <citation type="submission" date="2023-06" db="EMBL/GenBank/DDBJ databases">
        <authorList>
            <person name="Delattre M."/>
        </authorList>
    </citation>
    <scope>NUCLEOTIDE SEQUENCE</scope>
    <source>
        <strain evidence="1">AF72</strain>
    </source>
</reference>
<protein>
    <submittedName>
        <fullName evidence="1">Uncharacterized protein</fullName>
    </submittedName>
</protein>
<comment type="caution">
    <text evidence="1">The sequence shown here is derived from an EMBL/GenBank/DDBJ whole genome shotgun (WGS) entry which is preliminary data.</text>
</comment>